<dbReference type="Gene3D" id="3.40.50.1460">
    <property type="match status" value="1"/>
</dbReference>
<dbReference type="GO" id="GO:0006508">
    <property type="term" value="P:proteolysis"/>
    <property type="evidence" value="ECO:0007669"/>
    <property type="project" value="InterPro"/>
</dbReference>
<dbReference type="AlphaFoldDB" id="A0A6P7FAG2"/>
<organism evidence="3">
    <name type="scientific">Diabrotica virgifera virgifera</name>
    <name type="common">western corn rootworm</name>
    <dbReference type="NCBI Taxonomy" id="50390"/>
    <lineage>
        <taxon>Eukaryota</taxon>
        <taxon>Metazoa</taxon>
        <taxon>Ecdysozoa</taxon>
        <taxon>Arthropoda</taxon>
        <taxon>Hexapoda</taxon>
        <taxon>Insecta</taxon>
        <taxon>Pterygota</taxon>
        <taxon>Neoptera</taxon>
        <taxon>Endopterygota</taxon>
        <taxon>Coleoptera</taxon>
        <taxon>Polyphaga</taxon>
        <taxon>Cucujiformia</taxon>
        <taxon>Chrysomeloidea</taxon>
        <taxon>Chrysomelidae</taxon>
        <taxon>Galerucinae</taxon>
        <taxon>Diabroticina</taxon>
        <taxon>Diabroticites</taxon>
        <taxon>Diabrotica</taxon>
    </lineage>
</organism>
<reference evidence="3" key="1">
    <citation type="submission" date="2025-08" db="UniProtKB">
        <authorList>
            <consortium name="RefSeq"/>
        </authorList>
    </citation>
    <scope>IDENTIFICATION</scope>
</reference>
<feature type="compositionally biased region" description="Polar residues" evidence="1">
    <location>
        <begin position="296"/>
        <end position="347"/>
    </location>
</feature>
<dbReference type="InterPro" id="IPR029030">
    <property type="entry name" value="Caspase-like_dom_sf"/>
</dbReference>
<protein>
    <submittedName>
        <fullName evidence="3">Uncharacterized protein LOC114328007</fullName>
    </submittedName>
</protein>
<gene>
    <name evidence="3" type="primary">LOC114328007</name>
</gene>
<dbReference type="GO" id="GO:0004197">
    <property type="term" value="F:cysteine-type endopeptidase activity"/>
    <property type="evidence" value="ECO:0007669"/>
    <property type="project" value="InterPro"/>
</dbReference>
<feature type="domain" description="Caspase family p20" evidence="2">
    <location>
        <begin position="32"/>
        <end position="148"/>
    </location>
</feature>
<dbReference type="Pfam" id="PF00656">
    <property type="entry name" value="Peptidase_C14"/>
    <property type="match status" value="1"/>
</dbReference>
<accession>A0A6P7FAG2</accession>
<dbReference type="InterPro" id="IPR001309">
    <property type="entry name" value="Pept_C14_p20"/>
</dbReference>
<dbReference type="InParanoid" id="A0A6P7FAG2"/>
<dbReference type="InterPro" id="IPR011600">
    <property type="entry name" value="Pept_C14_caspase"/>
</dbReference>
<name>A0A6P7FAG2_DIAVI</name>
<dbReference type="PROSITE" id="PS50208">
    <property type="entry name" value="CASPASE_P20"/>
    <property type="match status" value="1"/>
</dbReference>
<sequence length="355" mass="40624">MARSNRSSAYEEEIEVHPSTELIPDEYEHFGNQPKFLVHTFFSDTEADKDNEKDFLKTLSEIGITCKDEDRHNLDQEKIFEILNRIKENCSDDTTGLIMYFSGMVKQHQGILHTKLPSNDISIQKIWLEFNSFNCFKLKNKPKIFIYDLNVYAPPIQRDARRFSVQSLTISAYDTPSEADILVICNKDTEEDDSQFTLQFCNNIKSDGDKENIITLASCVGSLTSPIIISTLTRHFYFTPSELRGHHLVIHKDQQQLKEHVEDIHNLMKNNKLVEHKKKHGILDSFREVFRKSDANKSTSPSTSATVSDGPPSESNKPPSSQQKRPSGPSSTRSRKMSQSEPEGSRSSTKRPPWR</sequence>
<evidence type="ECO:0000313" key="3">
    <source>
        <dbReference type="RefSeq" id="XP_028132546.1"/>
    </source>
</evidence>
<dbReference type="SUPFAM" id="SSF52129">
    <property type="entry name" value="Caspase-like"/>
    <property type="match status" value="1"/>
</dbReference>
<proteinExistence type="predicted"/>
<evidence type="ECO:0000256" key="1">
    <source>
        <dbReference type="SAM" id="MobiDB-lite"/>
    </source>
</evidence>
<evidence type="ECO:0000259" key="2">
    <source>
        <dbReference type="PROSITE" id="PS50208"/>
    </source>
</evidence>
<dbReference type="RefSeq" id="XP_028132546.1">
    <property type="nucleotide sequence ID" value="XM_028276745.1"/>
</dbReference>
<feature type="region of interest" description="Disordered" evidence="1">
    <location>
        <begin position="293"/>
        <end position="355"/>
    </location>
</feature>